<gene>
    <name evidence="1" type="ORF">NCTC5664_02897</name>
</gene>
<accession>A0A380E2R9</accession>
<dbReference type="Proteomes" id="UP000254502">
    <property type="component" value="Unassembled WGS sequence"/>
</dbReference>
<evidence type="ECO:0000313" key="2">
    <source>
        <dbReference type="Proteomes" id="UP000254502"/>
    </source>
</evidence>
<dbReference type="EMBL" id="UHAQ01000003">
    <property type="protein sequence ID" value="SUK87757.1"/>
    <property type="molecule type" value="Genomic_DNA"/>
</dbReference>
<evidence type="ECO:0000313" key="1">
    <source>
        <dbReference type="EMBL" id="SUK87757.1"/>
    </source>
</evidence>
<reference evidence="1 2" key="1">
    <citation type="submission" date="2018-06" db="EMBL/GenBank/DDBJ databases">
        <authorList>
            <consortium name="Pathogen Informatics"/>
            <person name="Doyle S."/>
        </authorList>
    </citation>
    <scope>NUCLEOTIDE SEQUENCE [LARGE SCALE GENOMIC DNA]</scope>
    <source>
        <strain evidence="1 2">NCTC5664</strain>
    </source>
</reference>
<name>A0A380E2R9_STAAU</name>
<sequence>MSEWHINNQSTKPFLIQQAEKQLSILKPLPNGSFQILTEIDLGEWQC</sequence>
<dbReference type="AlphaFoldDB" id="A0A380E2R9"/>
<organism evidence="1 2">
    <name type="scientific">Staphylococcus aureus</name>
    <dbReference type="NCBI Taxonomy" id="1280"/>
    <lineage>
        <taxon>Bacteria</taxon>
        <taxon>Bacillati</taxon>
        <taxon>Bacillota</taxon>
        <taxon>Bacilli</taxon>
        <taxon>Bacillales</taxon>
        <taxon>Staphylococcaceae</taxon>
        <taxon>Staphylococcus</taxon>
    </lineage>
</organism>
<protein>
    <submittedName>
        <fullName evidence="1">Uncharacterized protein</fullName>
    </submittedName>
</protein>
<proteinExistence type="predicted"/>